<name>L8H348_ACACF</name>
<dbReference type="Gene3D" id="3.40.50.80">
    <property type="entry name" value="Nucleotide-binding domain of ferredoxin-NADP reductase (FNR) module"/>
    <property type="match status" value="1"/>
</dbReference>
<dbReference type="GO" id="GO:0009086">
    <property type="term" value="P:methionine biosynthetic process"/>
    <property type="evidence" value="ECO:0007669"/>
    <property type="project" value="TreeGrafter"/>
</dbReference>
<dbReference type="GO" id="GO:0010181">
    <property type="term" value="F:FMN binding"/>
    <property type="evidence" value="ECO:0007669"/>
    <property type="project" value="TreeGrafter"/>
</dbReference>
<dbReference type="OrthoDB" id="1856718at2759"/>
<keyword evidence="7" id="KW-1185">Reference proteome</keyword>
<keyword evidence="2" id="KW-0285">Flavoprotein</keyword>
<proteinExistence type="predicted"/>
<dbReference type="GO" id="GO:0050667">
    <property type="term" value="P:homocysteine metabolic process"/>
    <property type="evidence" value="ECO:0007669"/>
    <property type="project" value="TreeGrafter"/>
</dbReference>
<dbReference type="InterPro" id="IPR001709">
    <property type="entry name" value="Flavoprot_Pyr_Nucl_cyt_Rdtase"/>
</dbReference>
<evidence type="ECO:0000256" key="2">
    <source>
        <dbReference type="ARBA" id="ARBA00022630"/>
    </source>
</evidence>
<dbReference type="SUPFAM" id="SSF52343">
    <property type="entry name" value="Ferredoxin reductase-like, C-terminal NADP-linked domain"/>
    <property type="match status" value="1"/>
</dbReference>
<dbReference type="InterPro" id="IPR039261">
    <property type="entry name" value="FNR_nucleotide-bd"/>
</dbReference>
<dbReference type="Proteomes" id="UP000011083">
    <property type="component" value="Unassembled WGS sequence"/>
</dbReference>
<dbReference type="STRING" id="1257118.L8H348"/>
<dbReference type="EMBL" id="KB007941">
    <property type="protein sequence ID" value="ELR18846.1"/>
    <property type="molecule type" value="Genomic_DNA"/>
</dbReference>
<evidence type="ECO:0000256" key="3">
    <source>
        <dbReference type="ARBA" id="ARBA00022827"/>
    </source>
</evidence>
<dbReference type="VEuPathDB" id="AmoebaDB:ACA1_167060"/>
<dbReference type="Pfam" id="PF00667">
    <property type="entry name" value="FAD_binding_1"/>
    <property type="match status" value="1"/>
</dbReference>
<dbReference type="KEGG" id="acan:ACA1_167060"/>
<dbReference type="GO" id="GO:0030586">
    <property type="term" value="F:[methionine synthase] reductase (NADPH) activity"/>
    <property type="evidence" value="ECO:0007669"/>
    <property type="project" value="TreeGrafter"/>
</dbReference>
<dbReference type="PANTHER" id="PTHR19384">
    <property type="entry name" value="NITRIC OXIDE SYNTHASE-RELATED"/>
    <property type="match status" value="1"/>
</dbReference>
<evidence type="ECO:0000313" key="6">
    <source>
        <dbReference type="EMBL" id="ELR18846.1"/>
    </source>
</evidence>
<dbReference type="InterPro" id="IPR019180">
    <property type="entry name" value="Oxidoreductase-like_N"/>
</dbReference>
<reference evidence="6 7" key="1">
    <citation type="journal article" date="2013" name="Genome Biol.">
        <title>Genome of Acanthamoeba castellanii highlights extensive lateral gene transfer and early evolution of tyrosine kinase signaling.</title>
        <authorList>
            <person name="Clarke M."/>
            <person name="Lohan A.J."/>
            <person name="Liu B."/>
            <person name="Lagkouvardos I."/>
            <person name="Roy S."/>
            <person name="Zafar N."/>
            <person name="Bertelli C."/>
            <person name="Schilde C."/>
            <person name="Kianianmomeni A."/>
            <person name="Burglin T.R."/>
            <person name="Frech C."/>
            <person name="Turcotte B."/>
            <person name="Kopec K.O."/>
            <person name="Synnott J.M."/>
            <person name="Choo C."/>
            <person name="Paponov I."/>
            <person name="Finkler A."/>
            <person name="Soon Heng Tan C."/>
            <person name="Hutchins A.P."/>
            <person name="Weinmeier T."/>
            <person name="Rattei T."/>
            <person name="Chu J.S."/>
            <person name="Gimenez G."/>
            <person name="Irimia M."/>
            <person name="Rigden D.J."/>
            <person name="Fitzpatrick D.A."/>
            <person name="Lorenzo-Morales J."/>
            <person name="Bateman A."/>
            <person name="Chiu C.H."/>
            <person name="Tang P."/>
            <person name="Hegemann P."/>
            <person name="Fromm H."/>
            <person name="Raoult D."/>
            <person name="Greub G."/>
            <person name="Miranda-Saavedra D."/>
            <person name="Chen N."/>
            <person name="Nash P."/>
            <person name="Ginger M.L."/>
            <person name="Horn M."/>
            <person name="Schaap P."/>
            <person name="Caler L."/>
            <person name="Loftus B."/>
        </authorList>
    </citation>
    <scope>NUCLEOTIDE SEQUENCE [LARGE SCALE GENOMIC DNA]</scope>
    <source>
        <strain evidence="6 7">Neff</strain>
    </source>
</reference>
<evidence type="ECO:0000313" key="7">
    <source>
        <dbReference type="Proteomes" id="UP000011083"/>
    </source>
</evidence>
<dbReference type="Pfam" id="PF09791">
    <property type="entry name" value="Oxidored-like"/>
    <property type="match status" value="1"/>
</dbReference>
<dbReference type="InterPro" id="IPR001433">
    <property type="entry name" value="OxRdtase_FAD/NAD-bd"/>
</dbReference>
<comment type="cofactor">
    <cofactor evidence="1">
        <name>FAD</name>
        <dbReference type="ChEBI" id="CHEBI:57692"/>
    </cofactor>
</comment>
<dbReference type="GeneID" id="14919633"/>
<dbReference type="PANTHER" id="PTHR19384:SF84">
    <property type="entry name" value="METHIONINE SYNTHASE REDUCTASE"/>
    <property type="match status" value="1"/>
</dbReference>
<dbReference type="Gene3D" id="1.20.990.10">
    <property type="entry name" value="NADPH-cytochrome p450 Reductase, Chain A, domain 3"/>
    <property type="match status" value="1"/>
</dbReference>
<evidence type="ECO:0000256" key="1">
    <source>
        <dbReference type="ARBA" id="ARBA00001974"/>
    </source>
</evidence>
<organism evidence="6 7">
    <name type="scientific">Acanthamoeba castellanii (strain ATCC 30010 / Neff)</name>
    <dbReference type="NCBI Taxonomy" id="1257118"/>
    <lineage>
        <taxon>Eukaryota</taxon>
        <taxon>Amoebozoa</taxon>
        <taxon>Discosea</taxon>
        <taxon>Longamoebia</taxon>
        <taxon>Centramoebida</taxon>
        <taxon>Acanthamoebidae</taxon>
        <taxon>Acanthamoeba</taxon>
    </lineage>
</organism>
<dbReference type="RefSeq" id="XP_004340904.1">
    <property type="nucleotide sequence ID" value="XM_004340856.1"/>
</dbReference>
<dbReference type="InterPro" id="IPR017927">
    <property type="entry name" value="FAD-bd_FR_type"/>
</dbReference>
<keyword evidence="3" id="KW-0274">FAD</keyword>
<sequence length="550" mass="61092">MEDELGLPPPPEEPAPEDCCNNDCCPCVRDIYEQALQRHRTTVRLLKMRQQMKMKIGPHCGISIQNVDAPAPTEPLVSPPSAGPSATTASILGASLLTEHGRARGLDVRRVLLLELGLSSHYAYEPGDYVAVIAVVATTAPRELEDVEVDDGSAAEQAEDGESMTHQHYLIGDPPCTIAHTLMYLLHIPFVMYKCDISAPPSKALLHALAQFTFDEEEKEELLYLCGGAQWQREFYQRNILHQRPGLLEVLERPPLAHVLEHVPPQRERYYSIASSPLLSPSSVHLVFPVVEYTTPAPHRRQRHGLCTSWLHSLAHRHLVDARHFAGVAVNQLCVPDELQREDSEDRDVSGDAGGVSSLDVWIKPAPDFQLPTDPMVPLILVCAGSGIAPFRSVGGGAHFGEPRGLRGFLRHRKAMREREGVALGECWLFFGFRFLDGDFLFREELEAMQREAVLTRLITATSREAESCRVQDRIVEHGRDVHRLIVDRNAVVCGDAQGMAAGVHEALAQVIAAYGAPPPGHEEPHAVLAHLQRERRYRRDVWSARKTAV</sequence>
<dbReference type="InterPro" id="IPR023173">
    <property type="entry name" value="NADPH_Cyt_P450_Rdtase_alpha"/>
</dbReference>
<dbReference type="Gene3D" id="2.40.30.10">
    <property type="entry name" value="Translation factors"/>
    <property type="match status" value="1"/>
</dbReference>
<evidence type="ECO:0000256" key="4">
    <source>
        <dbReference type="ARBA" id="ARBA00023002"/>
    </source>
</evidence>
<dbReference type="Pfam" id="PF00175">
    <property type="entry name" value="NAD_binding_1"/>
    <property type="match status" value="1"/>
</dbReference>
<gene>
    <name evidence="6" type="ORF">ACA1_167060</name>
</gene>
<dbReference type="InterPro" id="IPR003097">
    <property type="entry name" value="CysJ-like_FAD-binding"/>
</dbReference>
<keyword evidence="4" id="KW-0560">Oxidoreductase</keyword>
<accession>L8H348</accession>
<protein>
    <submittedName>
        <fullName evidence="6">FAD binding domain containing protein</fullName>
    </submittedName>
</protein>
<dbReference type="GO" id="GO:0050660">
    <property type="term" value="F:flavin adenine dinucleotide binding"/>
    <property type="evidence" value="ECO:0007669"/>
    <property type="project" value="TreeGrafter"/>
</dbReference>
<dbReference type="AlphaFoldDB" id="L8H348"/>
<dbReference type="PROSITE" id="PS51384">
    <property type="entry name" value="FAD_FR"/>
    <property type="match status" value="1"/>
</dbReference>
<feature type="domain" description="FAD-binding FR-type" evidence="5">
    <location>
        <begin position="84"/>
        <end position="372"/>
    </location>
</feature>
<dbReference type="GO" id="GO:0005829">
    <property type="term" value="C:cytosol"/>
    <property type="evidence" value="ECO:0007669"/>
    <property type="project" value="TreeGrafter"/>
</dbReference>
<dbReference type="PRINTS" id="PR00371">
    <property type="entry name" value="FPNCR"/>
</dbReference>
<evidence type="ECO:0000259" key="5">
    <source>
        <dbReference type="PROSITE" id="PS51384"/>
    </source>
</evidence>
<dbReference type="SUPFAM" id="SSF63380">
    <property type="entry name" value="Riboflavin synthase domain-like"/>
    <property type="match status" value="1"/>
</dbReference>
<dbReference type="InterPro" id="IPR017938">
    <property type="entry name" value="Riboflavin_synthase-like_b-brl"/>
</dbReference>